<evidence type="ECO:0000313" key="3">
    <source>
        <dbReference type="Proteomes" id="UP000886523"/>
    </source>
</evidence>
<dbReference type="Proteomes" id="UP000886523">
    <property type="component" value="Unassembled WGS sequence"/>
</dbReference>
<evidence type="ECO:0000256" key="1">
    <source>
        <dbReference type="SAM" id="MobiDB-lite"/>
    </source>
</evidence>
<feature type="region of interest" description="Disordered" evidence="1">
    <location>
        <begin position="388"/>
        <end position="431"/>
    </location>
</feature>
<gene>
    <name evidence="2" type="ORF">BS47DRAFT_1489755</name>
</gene>
<feature type="compositionally biased region" description="Acidic residues" evidence="1">
    <location>
        <begin position="393"/>
        <end position="403"/>
    </location>
</feature>
<feature type="region of interest" description="Disordered" evidence="1">
    <location>
        <begin position="278"/>
        <end position="300"/>
    </location>
</feature>
<evidence type="ECO:0000313" key="2">
    <source>
        <dbReference type="EMBL" id="KAF9505632.1"/>
    </source>
</evidence>
<sequence>MKSRHYFAWSPPTLSIDNRRSKAPSTGSRIPAFYDKHFSIKLILKQVRRLPSLAQQLAGNAAKGLEEASETLPSSIGFTTADYRDCGVLQFEPCSSFLVLHPRTPPPAWYSLVDFTQSPGAASEALEDGRLHLTAIRDDASMQAKQEFLVHSLESETRGAFLRLQKADATLMTWEVKSLSAGSRKVMLSVLSIDAFKWTFCTDHDCAANESHCQQRDKIQYAGKMLGRDAECPPWKCEVITPFDHNVGSTSMLPPRYVDGCLSREECSQEVIGKEIDEGNGAMGGRKRKRNGIENGDSAYQDHDDLTAQNVIQQQAVRSDVSLFVIHSGNHELICLRHRHSQTLYVSNLIEPSVCKDPGYGQIQVGIYMAAIQDTIARHMLPLGLLSLRQPPDDEDDDDDDYMDGNNDCGSSGGRTGGRGHRGGRGRRFQR</sequence>
<dbReference type="EMBL" id="MU129143">
    <property type="protein sequence ID" value="KAF9505632.1"/>
    <property type="molecule type" value="Genomic_DNA"/>
</dbReference>
<keyword evidence="3" id="KW-1185">Reference proteome</keyword>
<proteinExistence type="predicted"/>
<comment type="caution">
    <text evidence="2">The sequence shown here is derived from an EMBL/GenBank/DDBJ whole genome shotgun (WGS) entry which is preliminary data.</text>
</comment>
<reference evidence="2" key="1">
    <citation type="journal article" date="2020" name="Nat. Commun.">
        <title>Large-scale genome sequencing of mycorrhizal fungi provides insights into the early evolution of symbiotic traits.</title>
        <authorList>
            <person name="Miyauchi S."/>
            <person name="Kiss E."/>
            <person name="Kuo A."/>
            <person name="Drula E."/>
            <person name="Kohler A."/>
            <person name="Sanchez-Garcia M."/>
            <person name="Morin E."/>
            <person name="Andreopoulos B."/>
            <person name="Barry K.W."/>
            <person name="Bonito G."/>
            <person name="Buee M."/>
            <person name="Carver A."/>
            <person name="Chen C."/>
            <person name="Cichocki N."/>
            <person name="Clum A."/>
            <person name="Culley D."/>
            <person name="Crous P.W."/>
            <person name="Fauchery L."/>
            <person name="Girlanda M."/>
            <person name="Hayes R.D."/>
            <person name="Keri Z."/>
            <person name="LaButti K."/>
            <person name="Lipzen A."/>
            <person name="Lombard V."/>
            <person name="Magnuson J."/>
            <person name="Maillard F."/>
            <person name="Murat C."/>
            <person name="Nolan M."/>
            <person name="Ohm R.A."/>
            <person name="Pangilinan J."/>
            <person name="Pereira M.F."/>
            <person name="Perotto S."/>
            <person name="Peter M."/>
            <person name="Pfister S."/>
            <person name="Riley R."/>
            <person name="Sitrit Y."/>
            <person name="Stielow J.B."/>
            <person name="Szollosi G."/>
            <person name="Zifcakova L."/>
            <person name="Stursova M."/>
            <person name="Spatafora J.W."/>
            <person name="Tedersoo L."/>
            <person name="Vaario L.M."/>
            <person name="Yamada A."/>
            <person name="Yan M."/>
            <person name="Wang P."/>
            <person name="Xu J."/>
            <person name="Bruns T."/>
            <person name="Baldrian P."/>
            <person name="Vilgalys R."/>
            <person name="Dunand C."/>
            <person name="Henrissat B."/>
            <person name="Grigoriev I.V."/>
            <person name="Hibbett D."/>
            <person name="Nagy L.G."/>
            <person name="Martin F.M."/>
        </authorList>
    </citation>
    <scope>NUCLEOTIDE SEQUENCE</scope>
    <source>
        <strain evidence="2">UP504</strain>
    </source>
</reference>
<feature type="compositionally biased region" description="Basic residues" evidence="1">
    <location>
        <begin position="418"/>
        <end position="431"/>
    </location>
</feature>
<dbReference type="AlphaFoldDB" id="A0A9P6AGW5"/>
<dbReference type="OrthoDB" id="3055171at2759"/>
<organism evidence="2 3">
    <name type="scientific">Hydnum rufescens UP504</name>
    <dbReference type="NCBI Taxonomy" id="1448309"/>
    <lineage>
        <taxon>Eukaryota</taxon>
        <taxon>Fungi</taxon>
        <taxon>Dikarya</taxon>
        <taxon>Basidiomycota</taxon>
        <taxon>Agaricomycotina</taxon>
        <taxon>Agaricomycetes</taxon>
        <taxon>Cantharellales</taxon>
        <taxon>Hydnaceae</taxon>
        <taxon>Hydnum</taxon>
    </lineage>
</organism>
<accession>A0A9P6AGW5</accession>
<protein>
    <submittedName>
        <fullName evidence="2">Uncharacterized protein</fullName>
    </submittedName>
</protein>
<name>A0A9P6AGW5_9AGAM</name>